<accession>A0A0V1L884</accession>
<evidence type="ECO:0000313" key="2">
    <source>
        <dbReference type="Proteomes" id="UP000054721"/>
    </source>
</evidence>
<sequence length="84" mass="9487">MADVVLFGHTSLEIIQLVGECCSCQAAGPRLNYLLVRRHSAKLSFYFAIFNIYRLRSSRLSSGVVERLSSYMITRVGGKERESK</sequence>
<name>A0A0V1L884_9BILA</name>
<proteinExistence type="predicted"/>
<organism evidence="1 2">
    <name type="scientific">Trichinella nativa</name>
    <dbReference type="NCBI Taxonomy" id="6335"/>
    <lineage>
        <taxon>Eukaryota</taxon>
        <taxon>Metazoa</taxon>
        <taxon>Ecdysozoa</taxon>
        <taxon>Nematoda</taxon>
        <taxon>Enoplea</taxon>
        <taxon>Dorylaimia</taxon>
        <taxon>Trichinellida</taxon>
        <taxon>Trichinellidae</taxon>
        <taxon>Trichinella</taxon>
    </lineage>
</organism>
<protein>
    <submittedName>
        <fullName evidence="1">Uncharacterized protein</fullName>
    </submittedName>
</protein>
<comment type="caution">
    <text evidence="1">The sequence shown here is derived from an EMBL/GenBank/DDBJ whole genome shotgun (WGS) entry which is preliminary data.</text>
</comment>
<evidence type="ECO:0000313" key="1">
    <source>
        <dbReference type="EMBL" id="KRZ55759.1"/>
    </source>
</evidence>
<keyword evidence="2" id="KW-1185">Reference proteome</keyword>
<gene>
    <name evidence="1" type="ORF">T02_3966</name>
</gene>
<dbReference type="EMBL" id="JYDW01000108">
    <property type="protein sequence ID" value="KRZ55759.1"/>
    <property type="molecule type" value="Genomic_DNA"/>
</dbReference>
<dbReference type="AlphaFoldDB" id="A0A0V1L884"/>
<reference evidence="1 2" key="1">
    <citation type="submission" date="2015-05" db="EMBL/GenBank/DDBJ databases">
        <title>Evolution of Trichinella species and genotypes.</title>
        <authorList>
            <person name="Korhonen P.K."/>
            <person name="Edoardo P."/>
            <person name="Giuseppe L.R."/>
            <person name="Gasser R.B."/>
        </authorList>
    </citation>
    <scope>NUCLEOTIDE SEQUENCE [LARGE SCALE GENOMIC DNA]</scope>
    <source>
        <strain evidence="1">ISS10</strain>
    </source>
</reference>
<dbReference type="Proteomes" id="UP000054721">
    <property type="component" value="Unassembled WGS sequence"/>
</dbReference>
<dbReference type="OrthoDB" id="10347724at2759"/>